<proteinExistence type="predicted"/>
<evidence type="ECO:0000259" key="8">
    <source>
        <dbReference type="PROSITE" id="PS50958"/>
    </source>
</evidence>
<accession>C1MUH2</accession>
<sequence length="864" mass="88948">MPRLASLILVFVVFAAPSRRVALALAGLPPPPPADADADAGRLAWLSLGDVPTTPNVCEGSFDASLNANAAACDVVTGSLLVSARLPRAFDDARLARVDGDVLVRDNAVETSLRGAFPALTRVGGDVVVDNTRLVYLAIFPALEEVGGGVFVLNNARVLRFGDGERAAFARLVRVGGDVVLANNAARTLDGACFPAARRVGGGVVVRDSPALTSIGDGGGGGVARAPEPPPFASLEAVAGDVVVARCDALTRVAGAFRRLARIDGDVRLETLPSLVEIEGAFATLDRVLGSLRLLDAPKVTHAKKAFLSLRYVAGDVKIEGCDALAALDGGTLNGLAQIGGSLVVRRTSLASASFLFSLSSVIGDVRFESNAKLRSLDGLQNVRYVGGGLALQGLVGAFGRCGEISEATGVAHACYARQYRFCQPLVKTRGWGSSAAGAVPGWYRCVESVMTTLLNTPELKTTASVVLASGLQDALQTPRAAVTMFAPTDVAWLKTIGPVDQILARGGSDLADVVLAHVVRGVFPSSGLRADDAMHTLLLGLGIKVGVTPGVLPAPPAKITRCKAQPGTWAECAGAPTRKVSIAPFAWLPLRGVANEFVRESRRDTSSTEELLAAFQRSAVDAYESEVDAAEAAAAAAAAAAEEEEGNDAEDAGAPSENADARTTTLTLEDVLKSHEASTAWAAKAREANAHAARLVLPNLKAGNGYVHVIDAALTPANAITPAPPAPPPGPRTPSSFSPLQTLLVTRPPPPPAVFLNAPPPVLTPISQYFIAPPPPPGRAPPTPSPPPGGGGNGGNGGSCVAQAPNICGLCDYTYQDDPNIGTCCCDASCLEPENGDCCADYESTCGGAQRAREETEASVGVE</sequence>
<feature type="compositionally biased region" description="Pro residues" evidence="5">
    <location>
        <begin position="773"/>
        <end position="790"/>
    </location>
</feature>
<evidence type="ECO:0000313" key="9">
    <source>
        <dbReference type="EMBL" id="EEH56329.1"/>
    </source>
</evidence>
<dbReference type="Proteomes" id="UP000001876">
    <property type="component" value="Unassembled WGS sequence"/>
</dbReference>
<evidence type="ECO:0000313" key="10">
    <source>
        <dbReference type="Proteomes" id="UP000001876"/>
    </source>
</evidence>
<evidence type="ECO:0000256" key="4">
    <source>
        <dbReference type="ARBA" id="ARBA00023180"/>
    </source>
</evidence>
<feature type="region of interest" description="Disordered" evidence="5">
    <location>
        <begin position="770"/>
        <end position="797"/>
    </location>
</feature>
<dbReference type="EMBL" id="GG663740">
    <property type="protein sequence ID" value="EEH56329.1"/>
    <property type="molecule type" value="Genomic_DNA"/>
</dbReference>
<dbReference type="InterPro" id="IPR051648">
    <property type="entry name" value="CWI-Assembly_Regulator"/>
</dbReference>
<dbReference type="GeneID" id="9684934"/>
<dbReference type="OrthoDB" id="286301at2759"/>
<dbReference type="SUPFAM" id="SSF82153">
    <property type="entry name" value="FAS1 domain"/>
    <property type="match status" value="1"/>
</dbReference>
<feature type="domain" description="FAS1" evidence="7">
    <location>
        <begin position="447"/>
        <end position="715"/>
    </location>
</feature>
<dbReference type="InterPro" id="IPR001212">
    <property type="entry name" value="Somatomedin_B_dom"/>
</dbReference>
<dbReference type="RefSeq" id="XP_003059197.1">
    <property type="nucleotide sequence ID" value="XM_003059151.1"/>
</dbReference>
<feature type="domain" description="SMB" evidence="8">
    <location>
        <begin position="797"/>
        <end position="853"/>
    </location>
</feature>
<dbReference type="PROSITE" id="PS50958">
    <property type="entry name" value="SMB_2"/>
    <property type="match status" value="1"/>
</dbReference>
<reference evidence="9 10" key="1">
    <citation type="journal article" date="2009" name="Science">
        <title>Green evolution and dynamic adaptations revealed by genomes of the marine picoeukaryotes Micromonas.</title>
        <authorList>
            <person name="Worden A.Z."/>
            <person name="Lee J.H."/>
            <person name="Mock T."/>
            <person name="Rouze P."/>
            <person name="Simmons M.P."/>
            <person name="Aerts A.L."/>
            <person name="Allen A.E."/>
            <person name="Cuvelier M.L."/>
            <person name="Derelle E."/>
            <person name="Everett M.V."/>
            <person name="Foulon E."/>
            <person name="Grimwood J."/>
            <person name="Gundlach H."/>
            <person name="Henrissat B."/>
            <person name="Napoli C."/>
            <person name="McDonald S.M."/>
            <person name="Parker M.S."/>
            <person name="Rombauts S."/>
            <person name="Salamov A."/>
            <person name="Von Dassow P."/>
            <person name="Badger J.H."/>
            <person name="Coutinho P.M."/>
            <person name="Demir E."/>
            <person name="Dubchak I."/>
            <person name="Gentemann C."/>
            <person name="Eikrem W."/>
            <person name="Gready J.E."/>
            <person name="John U."/>
            <person name="Lanier W."/>
            <person name="Lindquist E.A."/>
            <person name="Lucas S."/>
            <person name="Mayer K.F."/>
            <person name="Moreau H."/>
            <person name="Not F."/>
            <person name="Otillar R."/>
            <person name="Panaud O."/>
            <person name="Pangilinan J."/>
            <person name="Paulsen I."/>
            <person name="Piegu B."/>
            <person name="Poliakov A."/>
            <person name="Robbens S."/>
            <person name="Schmutz J."/>
            <person name="Toulza E."/>
            <person name="Wyss T."/>
            <person name="Zelensky A."/>
            <person name="Zhou K."/>
            <person name="Armbrust E.V."/>
            <person name="Bhattacharya D."/>
            <person name="Goodenough U.W."/>
            <person name="Van de Peer Y."/>
            <person name="Grigoriev I.V."/>
        </authorList>
    </citation>
    <scope>NUCLEOTIDE SEQUENCE [LARGE SCALE GENOMIC DNA]</scope>
    <source>
        <strain evidence="9 10">CCMP1545</strain>
    </source>
</reference>
<feature type="compositionally biased region" description="Acidic residues" evidence="5">
    <location>
        <begin position="642"/>
        <end position="652"/>
    </location>
</feature>
<dbReference type="Gene3D" id="2.30.180.10">
    <property type="entry name" value="FAS1 domain"/>
    <property type="match status" value="1"/>
</dbReference>
<keyword evidence="4" id="KW-0325">Glycoprotein</keyword>
<name>C1MUH2_MICPC</name>
<protein>
    <submittedName>
        <fullName evidence="9">Predicted protein</fullName>
    </submittedName>
</protein>
<evidence type="ECO:0000256" key="3">
    <source>
        <dbReference type="ARBA" id="ARBA00023157"/>
    </source>
</evidence>
<feature type="chain" id="PRO_5011977126" evidence="6">
    <location>
        <begin position="16"/>
        <end position="864"/>
    </location>
</feature>
<comment type="subcellular location">
    <subcellularLocation>
        <location evidence="1">Cell envelope</location>
    </subcellularLocation>
</comment>
<gene>
    <name evidence="9" type="ORF">MICPUCDRAFT_58805</name>
</gene>
<feature type="region of interest" description="Disordered" evidence="5">
    <location>
        <begin position="637"/>
        <end position="661"/>
    </location>
</feature>
<dbReference type="PANTHER" id="PTHR31018:SF3">
    <property type="entry name" value="RECEPTOR PROTEIN-TYROSINE KINASE"/>
    <property type="match status" value="1"/>
</dbReference>
<dbReference type="Pfam" id="PF02469">
    <property type="entry name" value="Fasciclin"/>
    <property type="match status" value="1"/>
</dbReference>
<keyword evidence="3" id="KW-1015">Disulfide bond</keyword>
<dbReference type="KEGG" id="mpp:MICPUCDRAFT_58805"/>
<organism evidence="10">
    <name type="scientific">Micromonas pusilla (strain CCMP1545)</name>
    <name type="common">Picoplanktonic green alga</name>
    <dbReference type="NCBI Taxonomy" id="564608"/>
    <lineage>
        <taxon>Eukaryota</taxon>
        <taxon>Viridiplantae</taxon>
        <taxon>Chlorophyta</taxon>
        <taxon>Mamiellophyceae</taxon>
        <taxon>Mamiellales</taxon>
        <taxon>Mamiellaceae</taxon>
        <taxon>Micromonas</taxon>
    </lineage>
</organism>
<dbReference type="InterPro" id="IPR000782">
    <property type="entry name" value="FAS1_domain"/>
</dbReference>
<dbReference type="PANTHER" id="PTHR31018">
    <property type="entry name" value="SPORULATION-SPECIFIC PROTEIN-RELATED"/>
    <property type="match status" value="1"/>
</dbReference>
<evidence type="ECO:0000256" key="1">
    <source>
        <dbReference type="ARBA" id="ARBA00004196"/>
    </source>
</evidence>
<evidence type="ECO:0000256" key="6">
    <source>
        <dbReference type="SAM" id="SignalP"/>
    </source>
</evidence>
<keyword evidence="2 6" id="KW-0732">Signal</keyword>
<keyword evidence="10" id="KW-1185">Reference proteome</keyword>
<dbReference type="SUPFAM" id="SSF52058">
    <property type="entry name" value="L domain-like"/>
    <property type="match status" value="1"/>
</dbReference>
<evidence type="ECO:0000256" key="2">
    <source>
        <dbReference type="ARBA" id="ARBA00022729"/>
    </source>
</evidence>
<dbReference type="PROSITE" id="PS50213">
    <property type="entry name" value="FAS1"/>
    <property type="match status" value="1"/>
</dbReference>
<evidence type="ECO:0000256" key="5">
    <source>
        <dbReference type="SAM" id="MobiDB-lite"/>
    </source>
</evidence>
<dbReference type="InterPro" id="IPR036378">
    <property type="entry name" value="FAS1_dom_sf"/>
</dbReference>
<feature type="signal peptide" evidence="6">
    <location>
        <begin position="1"/>
        <end position="15"/>
    </location>
</feature>
<dbReference type="AlphaFoldDB" id="C1MUH2"/>
<evidence type="ECO:0000259" key="7">
    <source>
        <dbReference type="PROSITE" id="PS50213"/>
    </source>
</evidence>